<dbReference type="AlphaFoldDB" id="A0AA87YSG8"/>
<feature type="compositionally biased region" description="Acidic residues" evidence="1">
    <location>
        <begin position="174"/>
        <end position="198"/>
    </location>
</feature>
<comment type="caution">
    <text evidence="2">The sequence shown here is derived from an EMBL/GenBank/DDBJ whole genome shotgun (WGS) entry which is preliminary data.</text>
</comment>
<evidence type="ECO:0000313" key="3">
    <source>
        <dbReference type="Proteomes" id="UP001187192"/>
    </source>
</evidence>
<name>A0AA87YSG8_FICCA</name>
<dbReference type="Proteomes" id="UP001187192">
    <property type="component" value="Unassembled WGS sequence"/>
</dbReference>
<protein>
    <submittedName>
        <fullName evidence="2">Uncharacterized protein</fullName>
    </submittedName>
</protein>
<accession>A0AA87YSG8</accession>
<sequence length="235" mass="25747">MPASTTVIDLPYIGAPLVLLATRCLAVEARVWWMTIGEPAMPGGTWVDFRALITIDARTLTSRWAITVDGSRKQCYLPLLQALFLLREGLPPNVRPFVPEPIVGMTLDGMIEATMEAEIIVHGMQATAPEGDQVVPVYDADIAEAGAENDVMDPADIPVDPEDHSEDPPVIIIESDDEEEDEEENFDDLEEPEEDPEEILCNAPNSHAGSSPYILNLKLGLKYLSISSTELSHLI</sequence>
<dbReference type="EMBL" id="BTGU01001333">
    <property type="protein sequence ID" value="GMN21697.1"/>
    <property type="molecule type" value="Genomic_DNA"/>
</dbReference>
<reference evidence="2" key="1">
    <citation type="submission" date="2023-07" db="EMBL/GenBank/DDBJ databases">
        <title>draft genome sequence of fig (Ficus carica).</title>
        <authorList>
            <person name="Takahashi T."/>
            <person name="Nishimura K."/>
        </authorList>
    </citation>
    <scope>NUCLEOTIDE SEQUENCE</scope>
</reference>
<evidence type="ECO:0000256" key="1">
    <source>
        <dbReference type="SAM" id="MobiDB-lite"/>
    </source>
</evidence>
<keyword evidence="3" id="KW-1185">Reference proteome</keyword>
<feature type="region of interest" description="Disordered" evidence="1">
    <location>
        <begin position="158"/>
        <end position="207"/>
    </location>
</feature>
<evidence type="ECO:0000313" key="2">
    <source>
        <dbReference type="EMBL" id="GMN21697.1"/>
    </source>
</evidence>
<gene>
    <name evidence="2" type="ORF">TIFTF001_040089</name>
</gene>
<proteinExistence type="predicted"/>
<organism evidence="2 3">
    <name type="scientific">Ficus carica</name>
    <name type="common">Common fig</name>
    <dbReference type="NCBI Taxonomy" id="3494"/>
    <lineage>
        <taxon>Eukaryota</taxon>
        <taxon>Viridiplantae</taxon>
        <taxon>Streptophyta</taxon>
        <taxon>Embryophyta</taxon>
        <taxon>Tracheophyta</taxon>
        <taxon>Spermatophyta</taxon>
        <taxon>Magnoliopsida</taxon>
        <taxon>eudicotyledons</taxon>
        <taxon>Gunneridae</taxon>
        <taxon>Pentapetalae</taxon>
        <taxon>rosids</taxon>
        <taxon>fabids</taxon>
        <taxon>Rosales</taxon>
        <taxon>Moraceae</taxon>
        <taxon>Ficeae</taxon>
        <taxon>Ficus</taxon>
    </lineage>
</organism>